<dbReference type="RefSeq" id="WP_089724515.1">
    <property type="nucleotide sequence ID" value="NZ_FNGI01000001.1"/>
</dbReference>
<dbReference type="Pfam" id="PF00535">
    <property type="entry name" value="Glycos_transf_2"/>
    <property type="match status" value="1"/>
</dbReference>
<dbReference type="AlphaFoldDB" id="A0A1G9EUX8"/>
<sequence length="291" mass="33151">MLNRMPEISVIIPTYHDWNRLILCIEALVKQRIERSSFEVIIVNNDPIDQPPSGFELPPGFQIIEESKPGSYAARNAALKIAQGEVIAFTDADCIPKPDWLVSGLRYLMDGADRVAGRVELFYKNDCLSWTEIYEKAFAFKQHEFAAQGVSATANLITWRKVLDEVGYFNDSLMSCGDFEWNKRATAMGKSMVFGDSCTVLHPARANFPDLKVRCKRITGGVYRNHGIRWTAVLRAPIPPVNKVLGLARDNNLVARERAIAFMVYYNLKFYKLYCILKFWLGIENPNNFKQ</sequence>
<organism evidence="2 3">
    <name type="scientific">Modicisalibacter muralis</name>
    <dbReference type="NCBI Taxonomy" id="119000"/>
    <lineage>
        <taxon>Bacteria</taxon>
        <taxon>Pseudomonadati</taxon>
        <taxon>Pseudomonadota</taxon>
        <taxon>Gammaproteobacteria</taxon>
        <taxon>Oceanospirillales</taxon>
        <taxon>Halomonadaceae</taxon>
        <taxon>Modicisalibacter</taxon>
    </lineage>
</organism>
<name>A0A1G9EUX8_9GAMM</name>
<proteinExistence type="predicted"/>
<keyword evidence="2" id="KW-0808">Transferase</keyword>
<dbReference type="STRING" id="119000.SAMN05661010_00127"/>
<dbReference type="Gene3D" id="3.90.550.10">
    <property type="entry name" value="Spore Coat Polysaccharide Biosynthesis Protein SpsA, Chain A"/>
    <property type="match status" value="1"/>
</dbReference>
<evidence type="ECO:0000313" key="2">
    <source>
        <dbReference type="EMBL" id="SDK79982.1"/>
    </source>
</evidence>
<dbReference type="EMBL" id="FNGI01000001">
    <property type="protein sequence ID" value="SDK79982.1"/>
    <property type="molecule type" value="Genomic_DNA"/>
</dbReference>
<dbReference type="PANTHER" id="PTHR43685">
    <property type="entry name" value="GLYCOSYLTRANSFERASE"/>
    <property type="match status" value="1"/>
</dbReference>
<reference evidence="2 3" key="1">
    <citation type="submission" date="2016-10" db="EMBL/GenBank/DDBJ databases">
        <authorList>
            <person name="de Groot N.N."/>
        </authorList>
    </citation>
    <scope>NUCLEOTIDE SEQUENCE [LARGE SCALE GENOMIC DNA]</scope>
    <source>
        <strain evidence="2 3">DSM 14789</strain>
    </source>
</reference>
<feature type="domain" description="Glycosyltransferase 2-like" evidence="1">
    <location>
        <begin position="9"/>
        <end position="126"/>
    </location>
</feature>
<keyword evidence="3" id="KW-1185">Reference proteome</keyword>
<dbReference type="InterPro" id="IPR001173">
    <property type="entry name" value="Glyco_trans_2-like"/>
</dbReference>
<dbReference type="Proteomes" id="UP000198654">
    <property type="component" value="Unassembled WGS sequence"/>
</dbReference>
<dbReference type="InterPro" id="IPR050834">
    <property type="entry name" value="Glycosyltransf_2"/>
</dbReference>
<dbReference type="SUPFAM" id="SSF53448">
    <property type="entry name" value="Nucleotide-diphospho-sugar transferases"/>
    <property type="match status" value="1"/>
</dbReference>
<evidence type="ECO:0000259" key="1">
    <source>
        <dbReference type="Pfam" id="PF00535"/>
    </source>
</evidence>
<dbReference type="PANTHER" id="PTHR43685:SF2">
    <property type="entry name" value="GLYCOSYLTRANSFERASE 2-LIKE DOMAIN-CONTAINING PROTEIN"/>
    <property type="match status" value="1"/>
</dbReference>
<dbReference type="OrthoDB" id="9069044at2"/>
<dbReference type="CDD" id="cd00761">
    <property type="entry name" value="Glyco_tranf_GTA_type"/>
    <property type="match status" value="1"/>
</dbReference>
<dbReference type="InterPro" id="IPR029044">
    <property type="entry name" value="Nucleotide-diphossugar_trans"/>
</dbReference>
<gene>
    <name evidence="2" type="ORF">SAMN05661010_00127</name>
</gene>
<dbReference type="GO" id="GO:0016740">
    <property type="term" value="F:transferase activity"/>
    <property type="evidence" value="ECO:0007669"/>
    <property type="project" value="UniProtKB-KW"/>
</dbReference>
<evidence type="ECO:0000313" key="3">
    <source>
        <dbReference type="Proteomes" id="UP000198654"/>
    </source>
</evidence>
<accession>A0A1G9EUX8</accession>
<protein>
    <submittedName>
        <fullName evidence="2">Glycosyl transferase family 2</fullName>
    </submittedName>
</protein>